<evidence type="ECO:0000259" key="2">
    <source>
        <dbReference type="PROSITE" id="PS50967"/>
    </source>
</evidence>
<dbReference type="RefSeq" id="WP_208046808.1">
    <property type="nucleotide sequence ID" value="NZ_JAGDYL010000029.1"/>
</dbReference>
<dbReference type="InterPro" id="IPR051086">
    <property type="entry name" value="RNase_D-like"/>
</dbReference>
<dbReference type="InterPro" id="IPR036397">
    <property type="entry name" value="RNaseH_sf"/>
</dbReference>
<dbReference type="PROSITE" id="PS50967">
    <property type="entry name" value="HRDC"/>
    <property type="match status" value="1"/>
</dbReference>
<dbReference type="InterPro" id="IPR002121">
    <property type="entry name" value="HRDC_dom"/>
</dbReference>
<comment type="caution">
    <text evidence="3">The sequence shown here is derived from an EMBL/GenBank/DDBJ whole genome shotgun (WGS) entry which is preliminary data.</text>
</comment>
<dbReference type="GO" id="GO:0003676">
    <property type="term" value="F:nucleic acid binding"/>
    <property type="evidence" value="ECO:0007669"/>
    <property type="project" value="InterPro"/>
</dbReference>
<feature type="domain" description="HRDC" evidence="2">
    <location>
        <begin position="203"/>
        <end position="283"/>
    </location>
</feature>
<dbReference type="PANTHER" id="PTHR47649:SF1">
    <property type="entry name" value="RIBONUCLEASE D"/>
    <property type="match status" value="1"/>
</dbReference>
<dbReference type="InterPro" id="IPR012337">
    <property type="entry name" value="RNaseH-like_sf"/>
</dbReference>
<dbReference type="SUPFAM" id="SSF47819">
    <property type="entry name" value="HRDC-like"/>
    <property type="match status" value="1"/>
</dbReference>
<dbReference type="Pfam" id="PF18305">
    <property type="entry name" value="DNA_pol_A_exoN"/>
    <property type="match status" value="1"/>
</dbReference>
<accession>A0A939RZ37</accession>
<name>A0A939RZ37_9MICO</name>
<dbReference type="InterPro" id="IPR044876">
    <property type="entry name" value="HRDC_dom_sf"/>
</dbReference>
<dbReference type="SUPFAM" id="SSF53098">
    <property type="entry name" value="Ribonuclease H-like"/>
    <property type="match status" value="1"/>
</dbReference>
<organism evidence="3 4">
    <name type="scientific">Leucobacter ruminantium</name>
    <dbReference type="NCBI Taxonomy" id="1289170"/>
    <lineage>
        <taxon>Bacteria</taxon>
        <taxon>Bacillati</taxon>
        <taxon>Actinomycetota</taxon>
        <taxon>Actinomycetes</taxon>
        <taxon>Micrococcales</taxon>
        <taxon>Microbacteriaceae</taxon>
        <taxon>Leucobacter</taxon>
    </lineage>
</organism>
<dbReference type="Gene3D" id="3.30.420.10">
    <property type="entry name" value="Ribonuclease H-like superfamily/Ribonuclease H"/>
    <property type="match status" value="1"/>
</dbReference>
<evidence type="ECO:0000256" key="1">
    <source>
        <dbReference type="SAM" id="Coils"/>
    </source>
</evidence>
<keyword evidence="4" id="KW-1185">Reference proteome</keyword>
<dbReference type="GO" id="GO:0006139">
    <property type="term" value="P:nucleobase-containing compound metabolic process"/>
    <property type="evidence" value="ECO:0007669"/>
    <property type="project" value="InterPro"/>
</dbReference>
<dbReference type="CDD" id="cd06142">
    <property type="entry name" value="RNaseD_exo"/>
    <property type="match status" value="1"/>
</dbReference>
<dbReference type="GO" id="GO:0008408">
    <property type="term" value="F:3'-5' exonuclease activity"/>
    <property type="evidence" value="ECO:0007669"/>
    <property type="project" value="InterPro"/>
</dbReference>
<sequence length="382" mass="42350">MITDDAGVRRAAELLAAGEGPVGIDAERASGFRYGSEAYLVQAYRRGGEALLFDPVGITDFSPLADALAGEEWILHAASQDLPCLDEIGLRPERIFDTELAARLLGFERVGLGAIVEALLGIRLEKAHSAADWSQRPLPEPWLEYAALDVALLPDLRDAVHAELEAQQKLEIAEQEFAAVRDRLPKPPIAEPWRKLAGNRIRSPRQLAMLRELWTARDELARERDVAPGRLIPDASVIAAVAANPRSAGELARLQTFKGRASRSELNRWWKAILRGKTTEDLPGPQRRDPDAIPHHRGWAQRHPEAAERLAAARAVVEAEAERRRMPVENLLTPDHLRRLAWQPPQPPTTDAIALRLRESGAREWQIALTAPILAPVFVDHS</sequence>
<dbReference type="EMBL" id="JAGDYL010000029">
    <property type="protein sequence ID" value="MBO1806333.1"/>
    <property type="molecule type" value="Genomic_DNA"/>
</dbReference>
<keyword evidence="1" id="KW-0175">Coiled coil</keyword>
<dbReference type="SMART" id="SM00341">
    <property type="entry name" value="HRDC"/>
    <property type="match status" value="1"/>
</dbReference>
<dbReference type="InterPro" id="IPR010997">
    <property type="entry name" value="HRDC-like_sf"/>
</dbReference>
<dbReference type="InterPro" id="IPR002562">
    <property type="entry name" value="3'-5'_exonuclease_dom"/>
</dbReference>
<evidence type="ECO:0000313" key="4">
    <source>
        <dbReference type="Proteomes" id="UP000664398"/>
    </source>
</evidence>
<evidence type="ECO:0000313" key="3">
    <source>
        <dbReference type="EMBL" id="MBO1806333.1"/>
    </source>
</evidence>
<dbReference type="GO" id="GO:0000166">
    <property type="term" value="F:nucleotide binding"/>
    <property type="evidence" value="ECO:0007669"/>
    <property type="project" value="InterPro"/>
</dbReference>
<dbReference type="InterPro" id="IPR041605">
    <property type="entry name" value="Exo_C"/>
</dbReference>
<proteinExistence type="predicted"/>
<protein>
    <submittedName>
        <fullName evidence="3">HRDC domain-containing protein</fullName>
    </submittedName>
</protein>
<dbReference type="Gene3D" id="1.10.150.80">
    <property type="entry name" value="HRDC domain"/>
    <property type="match status" value="2"/>
</dbReference>
<feature type="coiled-coil region" evidence="1">
    <location>
        <begin position="156"/>
        <end position="183"/>
    </location>
</feature>
<dbReference type="Pfam" id="PF01612">
    <property type="entry name" value="DNA_pol_A_exo1"/>
    <property type="match status" value="1"/>
</dbReference>
<dbReference type="PANTHER" id="PTHR47649">
    <property type="entry name" value="RIBONUCLEASE D"/>
    <property type="match status" value="1"/>
</dbReference>
<dbReference type="Pfam" id="PF00570">
    <property type="entry name" value="HRDC"/>
    <property type="match status" value="1"/>
</dbReference>
<dbReference type="Proteomes" id="UP000664398">
    <property type="component" value="Unassembled WGS sequence"/>
</dbReference>
<dbReference type="SMART" id="SM00474">
    <property type="entry name" value="35EXOc"/>
    <property type="match status" value="1"/>
</dbReference>
<reference evidence="3" key="1">
    <citation type="submission" date="2021-03" db="EMBL/GenBank/DDBJ databases">
        <title>Leucobacter chromiisoli sp. nov., isolated from chromium-containing soil of chemical plant.</title>
        <authorList>
            <person name="Xu Z."/>
        </authorList>
    </citation>
    <scope>NUCLEOTIDE SEQUENCE</scope>
    <source>
        <strain evidence="3">A2</strain>
    </source>
</reference>
<gene>
    <name evidence="3" type="ORF">J4H91_13555</name>
</gene>
<dbReference type="AlphaFoldDB" id="A0A939RZ37"/>